<dbReference type="InterPro" id="IPR009091">
    <property type="entry name" value="RCC1/BLIP-II"/>
</dbReference>
<feature type="compositionally biased region" description="Gly residues" evidence="3">
    <location>
        <begin position="495"/>
        <end position="504"/>
    </location>
</feature>
<dbReference type="InterPro" id="IPR000408">
    <property type="entry name" value="Reg_chr_condens"/>
</dbReference>
<gene>
    <name evidence="4" type="ORF">DERP_003056</name>
</gene>
<feature type="compositionally biased region" description="Low complexity" evidence="3">
    <location>
        <begin position="386"/>
        <end position="408"/>
    </location>
</feature>
<dbReference type="Pfam" id="PF00415">
    <property type="entry name" value="RCC1"/>
    <property type="match status" value="3"/>
</dbReference>
<evidence type="ECO:0000256" key="2">
    <source>
        <dbReference type="PROSITE-ProRule" id="PRU00235"/>
    </source>
</evidence>
<evidence type="ECO:0000313" key="4">
    <source>
        <dbReference type="EMBL" id="KAH9422381.1"/>
    </source>
</evidence>
<feature type="repeat" description="RCC1" evidence="2">
    <location>
        <begin position="1275"/>
        <end position="1330"/>
    </location>
</feature>
<reference evidence="4 5" key="1">
    <citation type="journal article" date="2018" name="J. Allergy Clin. Immunol.">
        <title>High-quality assembly of Dermatophagoides pteronyssinus genome and transcriptome reveals a wide range of novel allergens.</title>
        <authorList>
            <person name="Liu X.Y."/>
            <person name="Yang K.Y."/>
            <person name="Wang M.Q."/>
            <person name="Kwok J.S."/>
            <person name="Zeng X."/>
            <person name="Yang Z."/>
            <person name="Xiao X.J."/>
            <person name="Lau C.P."/>
            <person name="Li Y."/>
            <person name="Huang Z.M."/>
            <person name="Ba J.G."/>
            <person name="Yim A.K."/>
            <person name="Ouyang C.Y."/>
            <person name="Ngai S.M."/>
            <person name="Chan T.F."/>
            <person name="Leung E.L."/>
            <person name="Liu L."/>
            <person name="Liu Z.G."/>
            <person name="Tsui S.K."/>
        </authorList>
    </citation>
    <scope>NUCLEOTIDE SEQUENCE [LARGE SCALE GENOMIC DNA]</scope>
    <source>
        <strain evidence="4">Derp</strain>
    </source>
</reference>
<dbReference type="EMBL" id="NJHN03000036">
    <property type="protein sequence ID" value="KAH9422381.1"/>
    <property type="molecule type" value="Genomic_DNA"/>
</dbReference>
<accession>A0ABQ8JJ65</accession>
<feature type="compositionally biased region" description="Polar residues" evidence="3">
    <location>
        <begin position="531"/>
        <end position="543"/>
    </location>
</feature>
<keyword evidence="1" id="KW-0677">Repeat</keyword>
<evidence type="ECO:0000256" key="1">
    <source>
        <dbReference type="ARBA" id="ARBA00022737"/>
    </source>
</evidence>
<evidence type="ECO:0008006" key="6">
    <source>
        <dbReference type="Google" id="ProtNLM"/>
    </source>
</evidence>
<keyword evidence="5" id="KW-1185">Reference proteome</keyword>
<dbReference type="InterPro" id="IPR051210">
    <property type="entry name" value="Ub_ligase/GEF_domain"/>
</dbReference>
<comment type="caution">
    <text evidence="4">The sequence shown here is derived from an EMBL/GenBank/DDBJ whole genome shotgun (WGS) entry which is preliminary data.</text>
</comment>
<dbReference type="PROSITE" id="PS50012">
    <property type="entry name" value="RCC1_3"/>
    <property type="match status" value="3"/>
</dbReference>
<feature type="region of interest" description="Disordered" evidence="3">
    <location>
        <begin position="489"/>
        <end position="569"/>
    </location>
</feature>
<dbReference type="SUPFAM" id="SSF50985">
    <property type="entry name" value="RCC1/BLIP-II"/>
    <property type="match status" value="1"/>
</dbReference>
<feature type="compositionally biased region" description="Basic and acidic residues" evidence="3">
    <location>
        <begin position="938"/>
        <end position="954"/>
    </location>
</feature>
<reference evidence="4 5" key="2">
    <citation type="journal article" date="2022" name="Mol. Biol. Evol.">
        <title>Comparative Genomics Reveals Insights into the Divergent Evolution of Astigmatic Mites and Household Pest Adaptations.</title>
        <authorList>
            <person name="Xiong Q."/>
            <person name="Wan A.T."/>
            <person name="Liu X."/>
            <person name="Fung C.S."/>
            <person name="Xiao X."/>
            <person name="Malainual N."/>
            <person name="Hou J."/>
            <person name="Wang L."/>
            <person name="Wang M."/>
            <person name="Yang K.Y."/>
            <person name="Cui Y."/>
            <person name="Leung E.L."/>
            <person name="Nong W."/>
            <person name="Shin S.K."/>
            <person name="Au S.W."/>
            <person name="Jeong K.Y."/>
            <person name="Chew F.T."/>
            <person name="Hui J.H."/>
            <person name="Leung T.F."/>
            <person name="Tungtrongchitr A."/>
            <person name="Zhong N."/>
            <person name="Liu Z."/>
            <person name="Tsui S.K."/>
        </authorList>
    </citation>
    <scope>NUCLEOTIDE SEQUENCE [LARGE SCALE GENOMIC DNA]</scope>
    <source>
        <strain evidence="4">Derp</strain>
    </source>
</reference>
<feature type="repeat" description="RCC1" evidence="2">
    <location>
        <begin position="1219"/>
        <end position="1274"/>
    </location>
</feature>
<dbReference type="Proteomes" id="UP000887458">
    <property type="component" value="Unassembled WGS sequence"/>
</dbReference>
<organism evidence="4 5">
    <name type="scientific">Dermatophagoides pteronyssinus</name>
    <name type="common">European house dust mite</name>
    <dbReference type="NCBI Taxonomy" id="6956"/>
    <lineage>
        <taxon>Eukaryota</taxon>
        <taxon>Metazoa</taxon>
        <taxon>Ecdysozoa</taxon>
        <taxon>Arthropoda</taxon>
        <taxon>Chelicerata</taxon>
        <taxon>Arachnida</taxon>
        <taxon>Acari</taxon>
        <taxon>Acariformes</taxon>
        <taxon>Sarcoptiformes</taxon>
        <taxon>Astigmata</taxon>
        <taxon>Psoroptidia</taxon>
        <taxon>Analgoidea</taxon>
        <taxon>Pyroglyphidae</taxon>
        <taxon>Dermatophagoidinae</taxon>
        <taxon>Dermatophagoides</taxon>
    </lineage>
</organism>
<protein>
    <recommendedName>
        <fullName evidence="6">X-linked retinitis pigmentosa GTPase regulator-like</fullName>
    </recommendedName>
</protein>
<dbReference type="PANTHER" id="PTHR22870">
    <property type="entry name" value="REGULATOR OF CHROMOSOME CONDENSATION"/>
    <property type="match status" value="1"/>
</dbReference>
<sequence>MKKWQHWIIPIDPDKGSIVSMCFNQNGQQLLAITNKSIIYVIPFNFISYYDPTVNHYRTVIENDASLRLNCRKTIQQPTSIVWWQRNKHYVQQRLSIALIGTKSGQISMIDLDLDQEFNRCSISEPIRSLKIYDEMYNRSLLITSEQGQQYQLILEEFRCTNQQQQQSSITTTTKIEPCLTTKTSISTSSPLSKLSELFQSFTSKESKTTTTSQNSGKFSDFNNYYLTCLLNLSIDNDDNAELALLNQINQDNIVQMDDPNDNGNNSLISTTTLRPQLIQFNQDQSSSSSIDFINNKSTTIADDIFSFTNDDLFVPLMSTTIPTAASHHPHHSHSHPHQTQQSNVKWAIYPSQNLMIKNSTNANNNIYVVKYQNCAKLKLQQTNSLSSSSNHSFNSSTTTTTDNVSGNEADSSDDSQTIQQDFLIISKKLFSISLTISDNDSHHHHHDNDSNSNESNLIRLIDCSYRFLLLVFPSRLCLISKTFSEQTNKSGNRMIGGGGGGGNQTVTGSPRSPLLLKRSDSSGHRRSSPRHISTPGTSSSINRFGGSFRRKSPSNHSPGTPSLSTSMSNLSNLSQSNCSIIAEFRFDDQHDSNEIIDVFVTNQYQNGINIRDYLQSKLLSTTTTTAEKFSNQKFDGDQQQQQFDHQEHYLIDLLSSDELEQGTNQLDEEFIVVTKQSVFIIESKEKSFELCRCPRRRVITALNHFGFWSYSIWQLRKFFHTKILFELNDDERNYLSWQLFESLLAIYQFYHQNQSNNEEKSLSIQNLYDYFYEYRQYYNHQLILYRLIQLDLYEMSEYLAQLHGDYLYLIYFILQYKCAMIVDDQQQHSLDSNRRRRHRHIIRLLTSKHVTYSLILSTEFIHYDHQQRIGKCRSIHLIEQYLQFLFNQLPKLSLRYLLRLAWIFDPKRLSVRLLINQTLFYCNQTYLCNDKHDYNDDDEHQHDRVEDSIEKSNESISDSESSLITSTGKLRKSLLPIKRRDLLNMEIFLQSLCLQKMMITNKSSSSQYDWSFAETVIDWLPKHLEIYQKNLDKHYQKYDQKQKLLSNEIIDLKNYFENHIVAGTHCSLIFDYRQYCLWGRFDYTFMNSERLEQIFSFDDHNQQPPSSSTTAECRIPLQSIQTNRLTKPQCNRYFSSLINDPIRSISIGYQHLMILTDNGIYAIGSSTFGQLGLGSQILHTRYPLLLEFGQNITGDNDSKKIWKIVCGSYHTLLLSIDGHLYSFGWSLHGQLGHGNSIDDQYEPKLIRYFIDTIKVSIADVAAGYAHTAALTTTGDLYLFGQNCYGQLGIEGEGGCSGNKFFLPQRFTLISGPIRMICCGPFHTVCIAIDHDQSSSSSDVVKEKLYCWGIDPKTWRLKMRADRQTLNNQHNRNMNSYGAIGGSGGYKDQTVDYTKIREISLKKLPDNCCIQKMSADIMEQQNFSGTFDFDNFTDWQIPNDNDDDGNDDKSSKDLKKLQRKILLTILYYRHDLNLKSLIQRFEQLKLYQLCSIVSWLANDRIKSLKYQFDAFQQELLLFKNDNEILRSKFVEEISHLLKFFIEQIDLNYKIQSSSSQSIRCRMTAKLLDNFLQFWNKIQKDFQMIFSMDFIQILEQIFFDKSMINPYFGPLLLILIKQMENDDDDNDDNNETDKQNIRYRLGLTDHLLMKIVERSDELIRQSLEWNHDPIVTLQELFAQSSSDNYHHYHIKWPLEIKWQNIVDEYLRQPTTTTTITDQSMIEIEIPSDIEEDPLLLIFKCGHTMTRTKFQSKLESIDETPTTFTMINQKLSNEEIDYECLNNLIKDLNCIECYHTK</sequence>
<dbReference type="PANTHER" id="PTHR22870:SF408">
    <property type="entry name" value="OS09G0560450 PROTEIN"/>
    <property type="match status" value="1"/>
</dbReference>
<name>A0ABQ8JJ65_DERPT</name>
<feature type="region of interest" description="Disordered" evidence="3">
    <location>
        <begin position="386"/>
        <end position="417"/>
    </location>
</feature>
<evidence type="ECO:0000313" key="5">
    <source>
        <dbReference type="Proteomes" id="UP000887458"/>
    </source>
</evidence>
<dbReference type="Gene3D" id="2.130.10.30">
    <property type="entry name" value="Regulator of chromosome condensation 1/beta-lactamase-inhibitor protein II"/>
    <property type="match status" value="1"/>
</dbReference>
<feature type="region of interest" description="Disordered" evidence="3">
    <location>
        <begin position="938"/>
        <end position="961"/>
    </location>
</feature>
<proteinExistence type="predicted"/>
<evidence type="ECO:0000256" key="3">
    <source>
        <dbReference type="SAM" id="MobiDB-lite"/>
    </source>
</evidence>
<feature type="repeat" description="RCC1" evidence="2">
    <location>
        <begin position="1159"/>
        <end position="1218"/>
    </location>
</feature>